<keyword evidence="2" id="KW-1185">Reference proteome</keyword>
<evidence type="ECO:0000313" key="2">
    <source>
        <dbReference type="Proteomes" id="UP000218334"/>
    </source>
</evidence>
<dbReference type="Proteomes" id="UP000218334">
    <property type="component" value="Unassembled WGS sequence"/>
</dbReference>
<organism evidence="1 2">
    <name type="scientific">Armillaria solidipes</name>
    <dbReference type="NCBI Taxonomy" id="1076256"/>
    <lineage>
        <taxon>Eukaryota</taxon>
        <taxon>Fungi</taxon>
        <taxon>Dikarya</taxon>
        <taxon>Basidiomycota</taxon>
        <taxon>Agaricomycotina</taxon>
        <taxon>Agaricomycetes</taxon>
        <taxon>Agaricomycetidae</taxon>
        <taxon>Agaricales</taxon>
        <taxon>Marasmiineae</taxon>
        <taxon>Physalacriaceae</taxon>
        <taxon>Armillaria</taxon>
    </lineage>
</organism>
<name>A0A2H3BEC1_9AGAR</name>
<dbReference type="AlphaFoldDB" id="A0A2H3BEC1"/>
<accession>A0A2H3BEC1</accession>
<gene>
    <name evidence="1" type="ORF">ARMSODRAFT_442848</name>
</gene>
<reference evidence="2" key="1">
    <citation type="journal article" date="2017" name="Nat. Ecol. Evol.">
        <title>Genome expansion and lineage-specific genetic innovations in the forest pathogenic fungi Armillaria.</title>
        <authorList>
            <person name="Sipos G."/>
            <person name="Prasanna A.N."/>
            <person name="Walter M.C."/>
            <person name="O'Connor E."/>
            <person name="Balint B."/>
            <person name="Krizsan K."/>
            <person name="Kiss B."/>
            <person name="Hess J."/>
            <person name="Varga T."/>
            <person name="Slot J."/>
            <person name="Riley R."/>
            <person name="Boka B."/>
            <person name="Rigling D."/>
            <person name="Barry K."/>
            <person name="Lee J."/>
            <person name="Mihaltcheva S."/>
            <person name="LaButti K."/>
            <person name="Lipzen A."/>
            <person name="Waldron R."/>
            <person name="Moloney N.M."/>
            <person name="Sperisen C."/>
            <person name="Kredics L."/>
            <person name="Vagvoelgyi C."/>
            <person name="Patrignani A."/>
            <person name="Fitzpatrick D."/>
            <person name="Nagy I."/>
            <person name="Doyle S."/>
            <person name="Anderson J.B."/>
            <person name="Grigoriev I.V."/>
            <person name="Gueldener U."/>
            <person name="Muensterkoetter M."/>
            <person name="Nagy L.G."/>
        </authorList>
    </citation>
    <scope>NUCLEOTIDE SEQUENCE [LARGE SCALE GENOMIC DNA]</scope>
    <source>
        <strain evidence="2">28-4</strain>
    </source>
</reference>
<protein>
    <submittedName>
        <fullName evidence="1">Uncharacterized protein</fullName>
    </submittedName>
</protein>
<dbReference type="EMBL" id="KZ293446">
    <property type="protein sequence ID" value="PBK65382.1"/>
    <property type="molecule type" value="Genomic_DNA"/>
</dbReference>
<sequence>MGVVRMPRGKTSRSYWGFAGAASIFGTSGNGTVEKRQDERSRGEEIEECSAIAAESLGLRVSGHVQRRIRLFFSSGSCKSIELVEGDSGSNGYALI</sequence>
<evidence type="ECO:0000313" key="1">
    <source>
        <dbReference type="EMBL" id="PBK65382.1"/>
    </source>
</evidence>
<proteinExistence type="predicted"/>